<dbReference type="EMBL" id="JBHUOK010000033">
    <property type="protein sequence ID" value="MFD2791617.1"/>
    <property type="molecule type" value="Genomic_DNA"/>
</dbReference>
<dbReference type="PROSITE" id="PS51733">
    <property type="entry name" value="BPL_LPL_CATALYTIC"/>
    <property type="match status" value="1"/>
</dbReference>
<name>A0ABW5VKT4_9FLAO</name>
<feature type="domain" description="BPL/LPL catalytic" evidence="2">
    <location>
        <begin position="1"/>
        <end position="177"/>
    </location>
</feature>
<comment type="caution">
    <text evidence="3">The sequence shown here is derived from an EMBL/GenBank/DDBJ whole genome shotgun (WGS) entry which is preliminary data.</text>
</comment>
<keyword evidence="1 3" id="KW-0436">Ligase</keyword>
<dbReference type="Pfam" id="PF03099">
    <property type="entry name" value="BPL_LplA_LipB"/>
    <property type="match status" value="1"/>
</dbReference>
<reference evidence="4" key="1">
    <citation type="journal article" date="2019" name="Int. J. Syst. Evol. Microbiol.">
        <title>The Global Catalogue of Microorganisms (GCM) 10K type strain sequencing project: providing services to taxonomists for standard genome sequencing and annotation.</title>
        <authorList>
            <consortium name="The Broad Institute Genomics Platform"/>
            <consortium name="The Broad Institute Genome Sequencing Center for Infectious Disease"/>
            <person name="Wu L."/>
            <person name="Ma J."/>
        </authorList>
    </citation>
    <scope>NUCLEOTIDE SEQUENCE [LARGE SCALE GENOMIC DNA]</scope>
    <source>
        <strain evidence="4">KCTC 52924</strain>
    </source>
</reference>
<evidence type="ECO:0000259" key="2">
    <source>
        <dbReference type="PROSITE" id="PS51733"/>
    </source>
</evidence>
<dbReference type="CDD" id="cd16442">
    <property type="entry name" value="BPL"/>
    <property type="match status" value="1"/>
</dbReference>
<dbReference type="SUPFAM" id="SSF55681">
    <property type="entry name" value="Class II aaRS and biotin synthetases"/>
    <property type="match status" value="1"/>
</dbReference>
<dbReference type="GO" id="GO:0004077">
    <property type="term" value="F:biotin--[biotin carboxyl-carrier protein] ligase activity"/>
    <property type="evidence" value="ECO:0007669"/>
    <property type="project" value="UniProtKB-EC"/>
</dbReference>
<dbReference type="Gene3D" id="3.30.930.10">
    <property type="entry name" value="Bira Bifunctional Protein, Domain 2"/>
    <property type="match status" value="1"/>
</dbReference>
<evidence type="ECO:0000313" key="3">
    <source>
        <dbReference type="EMBL" id="MFD2791617.1"/>
    </source>
</evidence>
<accession>A0ABW5VKT4</accession>
<dbReference type="InterPro" id="IPR004143">
    <property type="entry name" value="BPL_LPL_catalytic"/>
</dbReference>
<dbReference type="InterPro" id="IPR045864">
    <property type="entry name" value="aa-tRNA-synth_II/BPL/LPL"/>
</dbReference>
<dbReference type="NCBIfam" id="TIGR00121">
    <property type="entry name" value="birA_ligase"/>
    <property type="match status" value="1"/>
</dbReference>
<proteinExistence type="predicted"/>
<dbReference type="PANTHER" id="PTHR12835:SF5">
    <property type="entry name" value="BIOTIN--PROTEIN LIGASE"/>
    <property type="match status" value="1"/>
</dbReference>
<keyword evidence="4" id="KW-1185">Reference proteome</keyword>
<dbReference type="RefSeq" id="WP_251809259.1">
    <property type="nucleotide sequence ID" value="NZ_CP166679.1"/>
</dbReference>
<dbReference type="EC" id="6.3.4.15" evidence="3"/>
<organism evidence="3 4">
    <name type="scientific">Arenibacter antarcticus</name>
    <dbReference type="NCBI Taxonomy" id="2040469"/>
    <lineage>
        <taxon>Bacteria</taxon>
        <taxon>Pseudomonadati</taxon>
        <taxon>Bacteroidota</taxon>
        <taxon>Flavobacteriia</taxon>
        <taxon>Flavobacteriales</taxon>
        <taxon>Flavobacteriaceae</taxon>
        <taxon>Arenibacter</taxon>
    </lineage>
</organism>
<dbReference type="Proteomes" id="UP001597532">
    <property type="component" value="Unassembled WGS sequence"/>
</dbReference>
<evidence type="ECO:0000256" key="1">
    <source>
        <dbReference type="ARBA" id="ARBA00022598"/>
    </source>
</evidence>
<sequence length="243" mass="27463">MQLIKLSATDSTNAYLKSLIQGVDLEDFTVVVADTQMKGRGQMGTSWLSEPGNNLTFSVLKKFNRVSVEEQFRINICVSLAIYTALAPYNVPDLKIKWPNDILSGYSKICGILIENVLSGQFIRTSIIGIGLNVNQLNFEKLPNVSSLKLLLGQEFDLEELLYAIVGHLKVFLSTNWEHEFDVLRASYEDQLFRIGKPSTFKNAEEQLFMGFIKGVSRSGKLLILLEDDILKEFDLKEVKLLY</sequence>
<evidence type="ECO:0000313" key="4">
    <source>
        <dbReference type="Proteomes" id="UP001597532"/>
    </source>
</evidence>
<dbReference type="InterPro" id="IPR004408">
    <property type="entry name" value="Biotin_CoA_COase_ligase"/>
</dbReference>
<dbReference type="PANTHER" id="PTHR12835">
    <property type="entry name" value="BIOTIN PROTEIN LIGASE"/>
    <property type="match status" value="1"/>
</dbReference>
<protein>
    <submittedName>
        <fullName evidence="3">Biotin--[acetyl-CoA-carboxylase] ligase</fullName>
        <ecNumber evidence="3">6.3.4.15</ecNumber>
    </submittedName>
</protein>
<gene>
    <name evidence="3" type="ORF">ACFS1K_17750</name>
</gene>